<organism evidence="3 4">
    <name type="scientific">Hydrogenophaga atypica</name>
    <dbReference type="NCBI Taxonomy" id="249409"/>
    <lineage>
        <taxon>Bacteria</taxon>
        <taxon>Pseudomonadati</taxon>
        <taxon>Pseudomonadota</taxon>
        <taxon>Betaproteobacteria</taxon>
        <taxon>Burkholderiales</taxon>
        <taxon>Comamonadaceae</taxon>
        <taxon>Hydrogenophaga</taxon>
    </lineage>
</organism>
<protein>
    <submittedName>
        <fullName evidence="3">Carbohydrate-binding protein</fullName>
    </submittedName>
</protein>
<accession>A0ABW2QJB6</accession>
<evidence type="ECO:0000259" key="2">
    <source>
        <dbReference type="Pfam" id="PF02839"/>
    </source>
</evidence>
<dbReference type="EMBL" id="JBHTCA010000004">
    <property type="protein sequence ID" value="MFC7408707.1"/>
    <property type="molecule type" value="Genomic_DNA"/>
</dbReference>
<gene>
    <name evidence="3" type="ORF">ACFQPB_07530</name>
</gene>
<dbReference type="RefSeq" id="WP_382221385.1">
    <property type="nucleotide sequence ID" value="NZ_JBHTCA010000004.1"/>
</dbReference>
<proteinExistence type="predicted"/>
<dbReference type="InterPro" id="IPR003610">
    <property type="entry name" value="CBM5/12"/>
</dbReference>
<name>A0ABW2QJB6_9BURK</name>
<dbReference type="Proteomes" id="UP001596501">
    <property type="component" value="Unassembled WGS sequence"/>
</dbReference>
<feature type="domain" description="Chitin-binding type-3" evidence="2">
    <location>
        <begin position="82"/>
        <end position="126"/>
    </location>
</feature>
<sequence>MNIINPIAITAEMIGAGTTVPEPSGTAADWSGSSVAYTVGQVAKRSTTRKNYVCKVAHTSAATPTPEDDPTRWTVLGDVEQAWAAAVTYAVGDIVARPTTHRKYKCAQGHTSAASPLPEDDPTRWKDWGPTDRWAPFDIYSSTAALGANSMTYVLSPGFFNAVALYGLTGAQYSITVKDAPGGTVIFEQSDFLLEPSLGWYEYLYAPARPLNRVVATDIPLRPTAELTITVTAALGQPVGIGMIVVGDFVPLMSALDWGGTLQGAIAEPVSYSYIDVAEDGTTTIKRRHKATNLRCRVAMPRANADYAVSLVQQVLDVPVAWVATRQRGYTGLTTFGIGSGSMAYDAFNQATLDIVVKGLI</sequence>
<dbReference type="Pfam" id="PF02839">
    <property type="entry name" value="CBM_5_12"/>
    <property type="match status" value="1"/>
</dbReference>
<reference evidence="4" key="1">
    <citation type="journal article" date="2019" name="Int. J. Syst. Evol. Microbiol.">
        <title>The Global Catalogue of Microorganisms (GCM) 10K type strain sequencing project: providing services to taxonomists for standard genome sequencing and annotation.</title>
        <authorList>
            <consortium name="The Broad Institute Genomics Platform"/>
            <consortium name="The Broad Institute Genome Sequencing Center for Infectious Disease"/>
            <person name="Wu L."/>
            <person name="Ma J."/>
        </authorList>
    </citation>
    <scope>NUCLEOTIDE SEQUENCE [LARGE SCALE GENOMIC DNA]</scope>
    <source>
        <strain evidence="4">CGMCC 1.12371</strain>
    </source>
</reference>
<comment type="caution">
    <text evidence="3">The sequence shown here is derived from an EMBL/GenBank/DDBJ whole genome shotgun (WGS) entry which is preliminary data.</text>
</comment>
<evidence type="ECO:0000313" key="4">
    <source>
        <dbReference type="Proteomes" id="UP001596501"/>
    </source>
</evidence>
<feature type="region of interest" description="Disordered" evidence="1">
    <location>
        <begin position="107"/>
        <end position="126"/>
    </location>
</feature>
<keyword evidence="4" id="KW-1185">Reference proteome</keyword>
<evidence type="ECO:0000256" key="1">
    <source>
        <dbReference type="SAM" id="MobiDB-lite"/>
    </source>
</evidence>
<dbReference type="Gene3D" id="2.10.10.20">
    <property type="entry name" value="Carbohydrate-binding module superfamily 5/12"/>
    <property type="match status" value="2"/>
</dbReference>
<evidence type="ECO:0000313" key="3">
    <source>
        <dbReference type="EMBL" id="MFC7408707.1"/>
    </source>
</evidence>